<feature type="domain" description="Glycosyl hydrolase family 92 N-terminal" evidence="3">
    <location>
        <begin position="63"/>
        <end position="320"/>
    </location>
</feature>
<dbReference type="GO" id="GO:0006516">
    <property type="term" value="P:glycoprotein catabolic process"/>
    <property type="evidence" value="ECO:0007669"/>
    <property type="project" value="TreeGrafter"/>
</dbReference>
<feature type="chain" id="PRO_5035432474" evidence="1">
    <location>
        <begin position="26"/>
        <end position="836"/>
    </location>
</feature>
<keyword evidence="4" id="KW-0378">Hydrolase</keyword>
<dbReference type="InterPro" id="IPR005887">
    <property type="entry name" value="GH92_a_mannosidase_put"/>
</dbReference>
<dbReference type="Gene3D" id="3.30.2080.10">
    <property type="entry name" value="GH92 mannosidase domain"/>
    <property type="match status" value="1"/>
</dbReference>
<dbReference type="NCBIfam" id="TIGR01180">
    <property type="entry name" value="aman2_put"/>
    <property type="match status" value="1"/>
</dbReference>
<comment type="caution">
    <text evidence="4">The sequence shown here is derived from an EMBL/GenBank/DDBJ whole genome shotgun (WGS) entry which is preliminary data.</text>
</comment>
<dbReference type="InterPro" id="IPR012939">
    <property type="entry name" value="Glyco_hydro_92"/>
</dbReference>
<keyword evidence="5" id="KW-1185">Reference proteome</keyword>
<dbReference type="EMBL" id="JAEVFJ010000005">
    <property type="protein sequence ID" value="KAH8104834.1"/>
    <property type="molecule type" value="Genomic_DNA"/>
</dbReference>
<evidence type="ECO:0000256" key="1">
    <source>
        <dbReference type="SAM" id="SignalP"/>
    </source>
</evidence>
<dbReference type="Gene3D" id="1.20.1610.10">
    <property type="entry name" value="alpha-1,2-mannosidases domains"/>
    <property type="match status" value="1"/>
</dbReference>
<reference evidence="4" key="1">
    <citation type="journal article" date="2021" name="New Phytol.">
        <title>Evolutionary innovations through gain and loss of genes in the ectomycorrhizal Boletales.</title>
        <authorList>
            <person name="Wu G."/>
            <person name="Miyauchi S."/>
            <person name="Morin E."/>
            <person name="Kuo A."/>
            <person name="Drula E."/>
            <person name="Varga T."/>
            <person name="Kohler A."/>
            <person name="Feng B."/>
            <person name="Cao Y."/>
            <person name="Lipzen A."/>
            <person name="Daum C."/>
            <person name="Hundley H."/>
            <person name="Pangilinan J."/>
            <person name="Johnson J."/>
            <person name="Barry K."/>
            <person name="LaButti K."/>
            <person name="Ng V."/>
            <person name="Ahrendt S."/>
            <person name="Min B."/>
            <person name="Choi I.G."/>
            <person name="Park H."/>
            <person name="Plett J.M."/>
            <person name="Magnuson J."/>
            <person name="Spatafora J.W."/>
            <person name="Nagy L.G."/>
            <person name="Henrissat B."/>
            <person name="Grigoriev I.V."/>
            <person name="Yang Z.L."/>
            <person name="Xu J."/>
            <person name="Martin F.M."/>
        </authorList>
    </citation>
    <scope>NUCLEOTIDE SEQUENCE</scope>
    <source>
        <strain evidence="4">KKN 215</strain>
    </source>
</reference>
<dbReference type="Gene3D" id="1.20.1050.60">
    <property type="entry name" value="alpha-1,2-mannosidase"/>
    <property type="match status" value="1"/>
</dbReference>
<dbReference type="SUPFAM" id="SSF48208">
    <property type="entry name" value="Six-hairpin glycosidases"/>
    <property type="match status" value="1"/>
</dbReference>
<dbReference type="PROSITE" id="PS51257">
    <property type="entry name" value="PROKAR_LIPOPROTEIN"/>
    <property type="match status" value="1"/>
</dbReference>
<feature type="domain" description="Glycosyl hydrolase family 92" evidence="2">
    <location>
        <begin position="326"/>
        <end position="812"/>
    </location>
</feature>
<dbReference type="AlphaFoldDB" id="A0A8K0XSZ5"/>
<evidence type="ECO:0000313" key="5">
    <source>
        <dbReference type="Proteomes" id="UP000813824"/>
    </source>
</evidence>
<dbReference type="OrthoDB" id="449263at2759"/>
<dbReference type="GO" id="GO:0005975">
    <property type="term" value="P:carbohydrate metabolic process"/>
    <property type="evidence" value="ECO:0007669"/>
    <property type="project" value="InterPro"/>
</dbReference>
<gene>
    <name evidence="4" type="ORF">BXZ70DRAFT_1005336</name>
</gene>
<dbReference type="GO" id="GO:0005829">
    <property type="term" value="C:cytosol"/>
    <property type="evidence" value="ECO:0007669"/>
    <property type="project" value="TreeGrafter"/>
</dbReference>
<organism evidence="4 5">
    <name type="scientific">Cristinia sonorae</name>
    <dbReference type="NCBI Taxonomy" id="1940300"/>
    <lineage>
        <taxon>Eukaryota</taxon>
        <taxon>Fungi</taxon>
        <taxon>Dikarya</taxon>
        <taxon>Basidiomycota</taxon>
        <taxon>Agaricomycotina</taxon>
        <taxon>Agaricomycetes</taxon>
        <taxon>Agaricomycetidae</taxon>
        <taxon>Agaricales</taxon>
        <taxon>Pleurotineae</taxon>
        <taxon>Stephanosporaceae</taxon>
        <taxon>Cristinia</taxon>
    </lineage>
</organism>
<evidence type="ECO:0000259" key="3">
    <source>
        <dbReference type="Pfam" id="PF17678"/>
    </source>
</evidence>
<dbReference type="InterPro" id="IPR050883">
    <property type="entry name" value="PNGase"/>
</dbReference>
<dbReference type="Gene3D" id="2.70.98.10">
    <property type="match status" value="1"/>
</dbReference>
<accession>A0A8K0XSZ5</accession>
<dbReference type="PANTHER" id="PTHR12143:SF25">
    <property type="entry name" value="FAMILY PROTEIN, PUTATIVE (AFU_ORTHOLOGUE AFUA_1G10790)-RELATED"/>
    <property type="match status" value="1"/>
</dbReference>
<dbReference type="InterPro" id="IPR041371">
    <property type="entry name" value="GH92_N"/>
</dbReference>
<feature type="signal peptide" evidence="1">
    <location>
        <begin position="1"/>
        <end position="25"/>
    </location>
</feature>
<evidence type="ECO:0000259" key="2">
    <source>
        <dbReference type="Pfam" id="PF07971"/>
    </source>
</evidence>
<dbReference type="GO" id="GO:0030246">
    <property type="term" value="F:carbohydrate binding"/>
    <property type="evidence" value="ECO:0007669"/>
    <property type="project" value="InterPro"/>
</dbReference>
<name>A0A8K0XSZ5_9AGAR</name>
<dbReference type="Pfam" id="PF07971">
    <property type="entry name" value="Glyco_hydro_92"/>
    <property type="match status" value="1"/>
</dbReference>
<dbReference type="Proteomes" id="UP000813824">
    <property type="component" value="Unassembled WGS sequence"/>
</dbReference>
<dbReference type="GO" id="GO:0000224">
    <property type="term" value="F:peptide-N4-(N-acetyl-beta-glucosaminyl)asparagine amidase activity"/>
    <property type="evidence" value="ECO:0007669"/>
    <property type="project" value="TreeGrafter"/>
</dbReference>
<dbReference type="Pfam" id="PF17678">
    <property type="entry name" value="Glyco_hydro_92N"/>
    <property type="match status" value="1"/>
</dbReference>
<dbReference type="InterPro" id="IPR014718">
    <property type="entry name" value="GH-type_carb-bd"/>
</dbReference>
<dbReference type="InterPro" id="IPR008928">
    <property type="entry name" value="6-hairpin_glycosidase_sf"/>
</dbReference>
<keyword evidence="1" id="KW-0732">Signal</keyword>
<protein>
    <submittedName>
        <fullName evidence="4">Glycoside hydrolase family 92 protein</fullName>
    </submittedName>
</protein>
<dbReference type="GO" id="GO:0005634">
    <property type="term" value="C:nucleus"/>
    <property type="evidence" value="ECO:0007669"/>
    <property type="project" value="TreeGrafter"/>
</dbReference>
<sequence length="836" mass="91984">MKRTIRSSVWSLLLCACSFPAYTYATSHVRRNDATFANTLVTSAPGKPTAHPSPPTIQDPASLVNLFIGVINGGHVFPGPTLPHGMAKPGMDTDSPGNHAGYDGDARFNVTGFSQLHDDGTGGAVPLSNFKLFPLISCPTGDTFVECQTTLEKRRVLRKVLSDGSPDDFASPGYFSTNLTNGIRVELTATRRTALHRYTFPAGVVNPRLIIDFTNDGSRSATSPEGIIDSKTGRVMASARFEASFGPGRYTAFTCVDFKGDGFTLGPPTEHGMWLENFPVKNSVNVHQLYQSFANQIGALLTFAPRKQGPTTILARVGVSFISAEQACSNAEEEIPKFDFDGVQKTARAAWNDILSRIQVKTENVDPETTKLFYSSLYRTHISPADYTGENPKWNSTEPYYDSLYCNWDTYRTLYPLMSLHDPENFARIVRGMINIQQHEGWLPECRGATAQHYIQGGSNADPILAEFFVKFHQQAKALHVDANALYNALVTDAEKQPPNFNLMGRQANILNKIGYIPSDVWDPAGTNTKQVSRTLEHAFGDFAISQVAKILGKKQDVAKFAKRSENFHNVWNPNVTAPGRPDISGFFQPRFLNGTFNFTDPRHCSVHAPDTATCFLDPENTDGFYESSPFVYSQYVPHDTAALIKLQGGTEKFIDRLNFIMDEDFFDSTDEPSQQIPYMFHYANRPGLSIQRSRQVIAQFYNTSINGLPGNDDSGAMGSYVAFYLAGLYPLPATSQILLGSPYFPEISFKNPVLGTTTTIRSKNFKGNPTNGTGGNVFVKSVTIDGKPWKSNCFLEWEAFQKGSTIELELTDDINVTCGRGAGALPASLSTGGFD</sequence>
<dbReference type="PANTHER" id="PTHR12143">
    <property type="entry name" value="PEPTIDE N-GLYCANASE PNGASE -RELATED"/>
    <property type="match status" value="1"/>
</dbReference>
<proteinExistence type="predicted"/>
<evidence type="ECO:0000313" key="4">
    <source>
        <dbReference type="EMBL" id="KAH8104834.1"/>
    </source>
</evidence>